<dbReference type="CDD" id="cd06974">
    <property type="entry name" value="TerD_like"/>
    <property type="match status" value="1"/>
</dbReference>
<dbReference type="InterPro" id="IPR035940">
    <property type="entry name" value="CAP_sf"/>
</dbReference>
<dbReference type="SUPFAM" id="SSF55797">
    <property type="entry name" value="PR-1-like"/>
    <property type="match status" value="2"/>
</dbReference>
<dbReference type="Pfam" id="PF00188">
    <property type="entry name" value="CAP"/>
    <property type="match status" value="2"/>
</dbReference>
<protein>
    <submittedName>
        <fullName evidence="4">Stress protein</fullName>
    </submittedName>
</protein>
<dbReference type="EMBL" id="VOKX01000098">
    <property type="protein sequence ID" value="KAB7836988.1"/>
    <property type="molecule type" value="Genomic_DNA"/>
</dbReference>
<reference evidence="4 5" key="1">
    <citation type="journal article" date="2019" name="Microb. Cell Fact.">
        <title>Exploring novel herbicidin analogues by transcriptional regulator overexpression and MS/MS molecular networking.</title>
        <authorList>
            <person name="Shi Y."/>
            <person name="Gu R."/>
            <person name="Li Y."/>
            <person name="Wang X."/>
            <person name="Ren W."/>
            <person name="Li X."/>
            <person name="Wang L."/>
            <person name="Xie Y."/>
            <person name="Hong B."/>
        </authorList>
    </citation>
    <scope>NUCLEOTIDE SEQUENCE [LARGE SCALE GENOMIC DNA]</scope>
    <source>
        <strain evidence="4 5">US-43</strain>
    </source>
</reference>
<organism evidence="4 5">
    <name type="scientific">Streptomyces mobaraensis</name>
    <name type="common">Streptoverticillium mobaraense</name>
    <dbReference type="NCBI Taxonomy" id="35621"/>
    <lineage>
        <taxon>Bacteria</taxon>
        <taxon>Bacillati</taxon>
        <taxon>Actinomycetota</taxon>
        <taxon>Actinomycetes</taxon>
        <taxon>Kitasatosporales</taxon>
        <taxon>Streptomycetaceae</taxon>
        <taxon>Streptomyces</taxon>
    </lineage>
</organism>
<evidence type="ECO:0000259" key="2">
    <source>
        <dbReference type="Pfam" id="PF00188"/>
    </source>
</evidence>
<dbReference type="Gene3D" id="3.40.33.10">
    <property type="entry name" value="CAP"/>
    <property type="match status" value="2"/>
</dbReference>
<evidence type="ECO:0000313" key="4">
    <source>
        <dbReference type="EMBL" id="KAB7836988.1"/>
    </source>
</evidence>
<feature type="domain" description="SCP" evidence="2">
    <location>
        <begin position="326"/>
        <end position="442"/>
    </location>
</feature>
<dbReference type="InterPro" id="IPR003325">
    <property type="entry name" value="TerD"/>
</dbReference>
<dbReference type="Proteomes" id="UP000327000">
    <property type="component" value="Unassembled WGS sequence"/>
</dbReference>
<evidence type="ECO:0000259" key="3">
    <source>
        <dbReference type="Pfam" id="PF02342"/>
    </source>
</evidence>
<evidence type="ECO:0000313" key="5">
    <source>
        <dbReference type="Proteomes" id="UP000327000"/>
    </source>
</evidence>
<dbReference type="PANTHER" id="PTHR31157:SF1">
    <property type="entry name" value="SCP DOMAIN-CONTAINING PROTEIN"/>
    <property type="match status" value="1"/>
</dbReference>
<gene>
    <name evidence="4" type="ORF">FRZ00_24810</name>
</gene>
<feature type="region of interest" description="Disordered" evidence="1">
    <location>
        <begin position="159"/>
        <end position="181"/>
    </location>
</feature>
<feature type="compositionally biased region" description="Low complexity" evidence="1">
    <location>
        <begin position="166"/>
        <end position="181"/>
    </location>
</feature>
<dbReference type="Pfam" id="PF02342">
    <property type="entry name" value="TerD"/>
    <property type="match status" value="1"/>
</dbReference>
<name>A0A5N5W2S7_STRMB</name>
<feature type="domain" description="TerD" evidence="3">
    <location>
        <begin position="25"/>
        <end position="153"/>
    </location>
</feature>
<dbReference type="InterPro" id="IPR014044">
    <property type="entry name" value="CAP_dom"/>
</dbReference>
<dbReference type="CDD" id="cd05379">
    <property type="entry name" value="CAP_bacterial"/>
    <property type="match status" value="1"/>
</dbReference>
<dbReference type="AlphaFoldDB" id="A0A5N5W2S7"/>
<keyword evidence="5" id="KW-1185">Reference proteome</keyword>
<comment type="caution">
    <text evidence="4">The sequence shown here is derived from an EMBL/GenBank/DDBJ whole genome shotgun (WGS) entry which is preliminary data.</text>
</comment>
<accession>A0A5N5W2S7</accession>
<proteinExistence type="predicted"/>
<dbReference type="RefSeq" id="WP_152265003.1">
    <property type="nucleotide sequence ID" value="NZ_VOKX01000098.1"/>
</dbReference>
<dbReference type="OrthoDB" id="68195at2"/>
<sequence>MSTLVPGATLELPDGALTVEVTGPYDVSVLITGADGKVSGDADFVFYNQPSAPGVRLRPGRVVVDRAALRPGASRLTVVVSPEDPGARPAALPVPGLRVSGPGGRDLARFAPPRPTDETVLLLAEVYRRGPGWRLRALGQGYADGLAGVARDFGVEVADEPGAPSGTAVPGPASPTATAPAEAVPDDARAFAALVNAERARAGVPPVAADARLAEAARRHADGMARQGRLGSEGPSGISVFQQVTACGYAYLGLAEQLVSGPRSPAGFLEFCLGDARSSGPVRDPALTAVGLARAVDGRSGDTFWTALWARPFTPDGLARTAAGVLALTNTHRIAAGLRPLSADPRLTAAAQAHSADMAARGYHSHVSPDGGRPWDRAVAAGCVHRSIGENIACGQRSPAEVVEGWMNSPGHRANILTPSFTHLGTGFAGGGPAGTYWTQLFGGAA</sequence>
<dbReference type="PANTHER" id="PTHR31157">
    <property type="entry name" value="SCP DOMAIN-CONTAINING PROTEIN"/>
    <property type="match status" value="1"/>
</dbReference>
<evidence type="ECO:0000256" key="1">
    <source>
        <dbReference type="SAM" id="MobiDB-lite"/>
    </source>
</evidence>
<dbReference type="Gene3D" id="2.60.60.30">
    <property type="entry name" value="sav2460 like domains"/>
    <property type="match status" value="1"/>
</dbReference>
<feature type="domain" description="SCP" evidence="2">
    <location>
        <begin position="194"/>
        <end position="306"/>
    </location>
</feature>